<dbReference type="Pfam" id="PF00201">
    <property type="entry name" value="UDPGT"/>
    <property type="match status" value="1"/>
</dbReference>
<feature type="transmembrane region" description="Helical" evidence="5">
    <location>
        <begin position="463"/>
        <end position="485"/>
    </location>
</feature>
<dbReference type="InterPro" id="IPR002213">
    <property type="entry name" value="UDP_glucos_trans"/>
</dbReference>
<comment type="caution">
    <text evidence="6">The sequence shown here is derived from an EMBL/GenBank/DDBJ whole genome shotgun (WGS) entry which is preliminary data.</text>
</comment>
<dbReference type="GO" id="GO:0015020">
    <property type="term" value="F:glucuronosyltransferase activity"/>
    <property type="evidence" value="ECO:0007669"/>
    <property type="project" value="UniProtKB-EC"/>
</dbReference>
<evidence type="ECO:0000256" key="2">
    <source>
        <dbReference type="ARBA" id="ARBA00022676"/>
    </source>
</evidence>
<dbReference type="GO" id="GO:0016020">
    <property type="term" value="C:membrane"/>
    <property type="evidence" value="ECO:0007669"/>
    <property type="project" value="UniProtKB-SubCell"/>
</dbReference>
<comment type="catalytic activity">
    <reaction evidence="5">
        <text>glucuronate acceptor + UDP-alpha-D-glucuronate = acceptor beta-D-glucuronoside + UDP + H(+)</text>
        <dbReference type="Rhea" id="RHEA:21032"/>
        <dbReference type="ChEBI" id="CHEBI:15378"/>
        <dbReference type="ChEBI" id="CHEBI:58052"/>
        <dbReference type="ChEBI" id="CHEBI:58223"/>
        <dbReference type="ChEBI" id="CHEBI:132367"/>
        <dbReference type="ChEBI" id="CHEBI:132368"/>
        <dbReference type="EC" id="2.4.1.17"/>
    </reaction>
</comment>
<evidence type="ECO:0000256" key="1">
    <source>
        <dbReference type="ARBA" id="ARBA00009995"/>
    </source>
</evidence>
<evidence type="ECO:0000256" key="3">
    <source>
        <dbReference type="ARBA" id="ARBA00022679"/>
    </source>
</evidence>
<dbReference type="AlphaFoldDB" id="A0A8S3XWD3"/>
<name>A0A8S3XWD3_PARAO</name>
<comment type="subcellular location">
    <subcellularLocation>
        <location evidence="5">Membrane</location>
        <topology evidence="5">Single-pass membrane protein</topology>
    </subcellularLocation>
</comment>
<sequence length="498" mass="56875">MPSGSHGILGDAFVKLLSNAGHEVTYITAMSKITSYPNVTIVDVSSNINLFPENFLNIKNIMDKDSDMNENDFFFPIMDSVSLATIKHEQVQKILMNESQHFDVVVAEWMYNELYAGFSTVFNCPLIWFSTLEPHWLILRIIDEASNPAYNPDSMSTNIIPYTFFERLEELWLQMSRSFYRELWKYNEVTKIFNEMYAPVLSRKGHAVPSYEDVRYNGSLVLGNSYVALGQATRLPQSYKPIGGFHIDKNIQTLPKRSLGLLQNVEAIMDHAKHGVIYFSMGSNLQSSQWPNEIKEGLLRMLGQLKQTVLWKFEEALAKVPSNVHLLKWAPQQSILAHPNCVLFITHSGLLSTTEAVHFGVPIIGIPVFADQFVNILRAVNIGFAKKVDLSYDIVDELKTAIVDILNDPRYHDKAKELSMVYHDRPVTPQKEIVHWVEHVIRTNGAVHLRSPALFVPWYQKTYLDLIVIIVFIIIMSMIFIKCGLQACKHVHNKEKTS</sequence>
<keyword evidence="5" id="KW-0472">Membrane</keyword>
<evidence type="ECO:0000313" key="7">
    <source>
        <dbReference type="Proteomes" id="UP000691718"/>
    </source>
</evidence>
<accession>A0A8S3XWD3</accession>
<evidence type="ECO:0000256" key="4">
    <source>
        <dbReference type="RuleBase" id="RU003718"/>
    </source>
</evidence>
<dbReference type="EC" id="2.4.1.17" evidence="5"/>
<dbReference type="FunFam" id="3.40.50.2000:FF:000050">
    <property type="entry name" value="UDP-glucuronosyltransferase"/>
    <property type="match status" value="1"/>
</dbReference>
<gene>
    <name evidence="6" type="ORF">PAPOLLO_LOCUS22545</name>
</gene>
<keyword evidence="3 4" id="KW-0808">Transferase</keyword>
<dbReference type="PANTHER" id="PTHR48043:SF159">
    <property type="entry name" value="EG:EG0003.4 PROTEIN-RELATED"/>
    <property type="match status" value="1"/>
</dbReference>
<keyword evidence="5" id="KW-1133">Transmembrane helix</keyword>
<keyword evidence="7" id="KW-1185">Reference proteome</keyword>
<comment type="similarity">
    <text evidence="1 4">Belongs to the UDP-glycosyltransferase family.</text>
</comment>
<dbReference type="InterPro" id="IPR035595">
    <property type="entry name" value="UDP_glycos_trans_CS"/>
</dbReference>
<keyword evidence="2 4" id="KW-0328">Glycosyltransferase</keyword>
<dbReference type="CDD" id="cd03784">
    <property type="entry name" value="GT1_Gtf-like"/>
    <property type="match status" value="1"/>
</dbReference>
<dbReference type="PROSITE" id="PS00375">
    <property type="entry name" value="UDPGT"/>
    <property type="match status" value="1"/>
</dbReference>
<dbReference type="OrthoDB" id="5835829at2759"/>
<dbReference type="EMBL" id="CAJQZP010001383">
    <property type="protein sequence ID" value="CAG5042804.1"/>
    <property type="molecule type" value="Genomic_DNA"/>
</dbReference>
<evidence type="ECO:0000313" key="6">
    <source>
        <dbReference type="EMBL" id="CAG5042804.1"/>
    </source>
</evidence>
<dbReference type="PANTHER" id="PTHR48043">
    <property type="entry name" value="EG:EG0003.4 PROTEIN-RELATED"/>
    <property type="match status" value="1"/>
</dbReference>
<proteinExistence type="inferred from homology"/>
<protein>
    <recommendedName>
        <fullName evidence="5">UDP-glucuronosyltransferase</fullName>
        <ecNumber evidence="5">2.4.1.17</ecNumber>
    </recommendedName>
</protein>
<keyword evidence="5" id="KW-0812">Transmembrane</keyword>
<dbReference type="Proteomes" id="UP000691718">
    <property type="component" value="Unassembled WGS sequence"/>
</dbReference>
<organism evidence="6 7">
    <name type="scientific">Parnassius apollo</name>
    <name type="common">Apollo butterfly</name>
    <name type="synonym">Papilio apollo</name>
    <dbReference type="NCBI Taxonomy" id="110799"/>
    <lineage>
        <taxon>Eukaryota</taxon>
        <taxon>Metazoa</taxon>
        <taxon>Ecdysozoa</taxon>
        <taxon>Arthropoda</taxon>
        <taxon>Hexapoda</taxon>
        <taxon>Insecta</taxon>
        <taxon>Pterygota</taxon>
        <taxon>Neoptera</taxon>
        <taxon>Endopterygota</taxon>
        <taxon>Lepidoptera</taxon>
        <taxon>Glossata</taxon>
        <taxon>Ditrysia</taxon>
        <taxon>Papilionoidea</taxon>
        <taxon>Papilionidae</taxon>
        <taxon>Parnassiinae</taxon>
        <taxon>Parnassini</taxon>
        <taxon>Parnassius</taxon>
        <taxon>Parnassius</taxon>
    </lineage>
</organism>
<dbReference type="InterPro" id="IPR050271">
    <property type="entry name" value="UDP-glycosyltransferase"/>
</dbReference>
<reference evidence="6" key="1">
    <citation type="submission" date="2021-04" db="EMBL/GenBank/DDBJ databases">
        <authorList>
            <person name="Tunstrom K."/>
        </authorList>
    </citation>
    <scope>NUCLEOTIDE SEQUENCE</scope>
</reference>
<evidence type="ECO:0000256" key="5">
    <source>
        <dbReference type="RuleBase" id="RU362059"/>
    </source>
</evidence>